<evidence type="ECO:0000313" key="2">
    <source>
        <dbReference type="Proteomes" id="UP001501126"/>
    </source>
</evidence>
<comment type="caution">
    <text evidence="1">The sequence shown here is derived from an EMBL/GenBank/DDBJ whole genome shotgun (WGS) entry which is preliminary data.</text>
</comment>
<reference evidence="1 2" key="1">
    <citation type="journal article" date="2019" name="Int. J. Syst. Evol. Microbiol.">
        <title>The Global Catalogue of Microorganisms (GCM) 10K type strain sequencing project: providing services to taxonomists for standard genome sequencing and annotation.</title>
        <authorList>
            <consortium name="The Broad Institute Genomics Platform"/>
            <consortium name="The Broad Institute Genome Sequencing Center for Infectious Disease"/>
            <person name="Wu L."/>
            <person name="Ma J."/>
        </authorList>
    </citation>
    <scope>NUCLEOTIDE SEQUENCE [LARGE SCALE GENOMIC DNA]</scope>
    <source>
        <strain evidence="1 2">JCM 16083</strain>
    </source>
</reference>
<sequence length="640" mass="70530">MRFTYTILFVLVVGFAFSQGEADKWVVSPNSLVDFSGGGAVLTGTISNADFAESGTCISDATGNLLFYSDGEIVWGADGNVLPNGNDLSPASLSSLRTVTQGSIFINTPNNENQYYLVSLSANGMLSYSVLDQTLNGGIGDVISKQNLLIRDTLTEKMAVTRHCNNRDYWLIVIKYKTVTTSDYTLEFLSYLVTEHGINPSPVKSSVEAVCLFFGEMKINNAGDEIAFAEANTLVLCNFDSKTGMVSLKKQINMQLDHGYGIEYSPNDSLLYINEKQYNLHTNTLTHLLPYKSGSHMQRGMDGKIYCFNYPENEVNIQPTSWGAYGSGTFQLTSNADAVSHIASIASPNLSGLACDYIPHAITINHPGINKNYMNLPYMAAYHFNHKPSDFSFSGTCANTSIDFFLENGYTGIDSIHWHVPDLNMSEQGDTASFVFPHAGEWTVEATVFQNGIAITSTQCITICGKETIQLPKHIDLCDYAPFEINPLNTCGISYLWNTGDTTSAIFVKEEGTYLLEMTTECGVFFDTMIVEKSENCAVLTEIPNIITANNDGINDLFTIEYKNAVSFSYGIVNRWGNLVKEGQVTVPQASVFSWNNTALWDGTTQTGDHVTDGTYYYHITFETYNGSMIEKSGFLQVVH</sequence>
<gene>
    <name evidence="1" type="ORF">GCM10009118_26940</name>
</gene>
<proteinExistence type="predicted"/>
<keyword evidence="2" id="KW-1185">Reference proteome</keyword>
<dbReference type="Proteomes" id="UP001501126">
    <property type="component" value="Unassembled WGS sequence"/>
</dbReference>
<protein>
    <submittedName>
        <fullName evidence="1">Uncharacterized protein</fullName>
    </submittedName>
</protein>
<dbReference type="RefSeq" id="WP_343788789.1">
    <property type="nucleotide sequence ID" value="NZ_BAAAFH010000022.1"/>
</dbReference>
<dbReference type="EMBL" id="BAAAFH010000022">
    <property type="protein sequence ID" value="GAA0876284.1"/>
    <property type="molecule type" value="Genomic_DNA"/>
</dbReference>
<evidence type="ECO:0000313" key="1">
    <source>
        <dbReference type="EMBL" id="GAA0876284.1"/>
    </source>
</evidence>
<name>A0ABN1MSJ8_9FLAO</name>
<organism evidence="1 2">
    <name type="scientific">Wandonia haliotis</name>
    <dbReference type="NCBI Taxonomy" id="574963"/>
    <lineage>
        <taxon>Bacteria</taxon>
        <taxon>Pseudomonadati</taxon>
        <taxon>Bacteroidota</taxon>
        <taxon>Flavobacteriia</taxon>
        <taxon>Flavobacteriales</taxon>
        <taxon>Crocinitomicaceae</taxon>
        <taxon>Wandonia</taxon>
    </lineage>
</organism>
<dbReference type="Gene3D" id="2.60.40.4070">
    <property type="match status" value="1"/>
</dbReference>
<dbReference type="Pfam" id="PF13585">
    <property type="entry name" value="CHU_C"/>
    <property type="match status" value="1"/>
</dbReference>
<accession>A0ABN1MSJ8</accession>